<dbReference type="Gene3D" id="3.30.160.60">
    <property type="entry name" value="Classic Zinc Finger"/>
    <property type="match status" value="3"/>
</dbReference>
<keyword evidence="2" id="KW-0479">Metal-binding</keyword>
<dbReference type="PANTHER" id="PTHR47772:SF13">
    <property type="entry name" value="GASTRULA ZINC FINGER PROTEIN XLCGF49.1-LIKE-RELATED"/>
    <property type="match status" value="1"/>
</dbReference>
<dbReference type="AlphaFoldDB" id="A0A6J8EVQ5"/>
<dbReference type="InterPro" id="IPR050636">
    <property type="entry name" value="C2H2-ZF_domain-containing"/>
</dbReference>
<sequence length="462" mass="52611">MVMEVTIVSEVDVYISVITAGNVDLTKQIINDPFSIDSVKSLKGQENREKTKSVIDIAKPKFYLTASTQCLSANEILKSSHVTRVDQSSINSEGDQAGPSGDENENVEFVAEAIDITDQNHENRVPDIKKERAEQVITRAKSLQKQSEKCTSMLDTNSQISKPCPPLSTTQATKNKRFSDLDLQSIINDVNMFVVNEAKDVDSDYQDNLSLNNQKRKANNVKNEFVQDENKKIVCDICNKVFPRKMELRLHRKIHERNFPCEKCGRVFQRSHSLKIHYRKSNNGKQNKCSYCDKTFNQLCSVHVHEREHTGETPYSCNICGQNFSNSGECRLHMRKNHTGEQQKNKNFSVHKSLKRHLKNVHGKSIDQNENDHPENDHGKGIDQNMQNETGRLEHVENGKTIDQNKQGKGKDQNESCHLENEYGKGTDQNESNHIIAIQETNNVIIEEGANVLQDQILVYYI</sequence>
<evidence type="ECO:0000256" key="10">
    <source>
        <dbReference type="SAM" id="MobiDB-lite"/>
    </source>
</evidence>
<organism evidence="12 13">
    <name type="scientific">Mytilus coruscus</name>
    <name type="common">Sea mussel</name>
    <dbReference type="NCBI Taxonomy" id="42192"/>
    <lineage>
        <taxon>Eukaryota</taxon>
        <taxon>Metazoa</taxon>
        <taxon>Spiralia</taxon>
        <taxon>Lophotrochozoa</taxon>
        <taxon>Mollusca</taxon>
        <taxon>Bivalvia</taxon>
        <taxon>Autobranchia</taxon>
        <taxon>Pteriomorphia</taxon>
        <taxon>Mytilida</taxon>
        <taxon>Mytiloidea</taxon>
        <taxon>Mytilidae</taxon>
        <taxon>Mytilinae</taxon>
        <taxon>Mytilus</taxon>
    </lineage>
</organism>
<evidence type="ECO:0000256" key="9">
    <source>
        <dbReference type="PROSITE-ProRule" id="PRU00042"/>
    </source>
</evidence>
<dbReference type="EMBL" id="CACVKT020010051">
    <property type="protein sequence ID" value="CAC5424678.1"/>
    <property type="molecule type" value="Genomic_DNA"/>
</dbReference>
<feature type="domain" description="C2H2-type" evidence="11">
    <location>
        <begin position="287"/>
        <end position="314"/>
    </location>
</feature>
<evidence type="ECO:0000256" key="3">
    <source>
        <dbReference type="ARBA" id="ARBA00022737"/>
    </source>
</evidence>
<dbReference type="FunFam" id="3.30.160.60:FF:000100">
    <property type="entry name" value="Zinc finger 45-like"/>
    <property type="match status" value="1"/>
</dbReference>
<feature type="region of interest" description="Disordered" evidence="10">
    <location>
        <begin position="361"/>
        <end position="428"/>
    </location>
</feature>
<feature type="domain" description="C2H2-type" evidence="11">
    <location>
        <begin position="233"/>
        <end position="260"/>
    </location>
</feature>
<keyword evidence="6" id="KW-0805">Transcription regulation</keyword>
<keyword evidence="13" id="KW-1185">Reference proteome</keyword>
<dbReference type="PANTHER" id="PTHR47772">
    <property type="entry name" value="ZINC FINGER PROTEIN 200"/>
    <property type="match status" value="1"/>
</dbReference>
<evidence type="ECO:0000256" key="8">
    <source>
        <dbReference type="ARBA" id="ARBA00023242"/>
    </source>
</evidence>
<keyword evidence="5" id="KW-0862">Zinc</keyword>
<feature type="domain" description="C2H2-type" evidence="11">
    <location>
        <begin position="259"/>
        <end position="287"/>
    </location>
</feature>
<dbReference type="OrthoDB" id="6052537at2759"/>
<evidence type="ECO:0000313" key="12">
    <source>
        <dbReference type="EMBL" id="CAC5424678.1"/>
    </source>
</evidence>
<dbReference type="Pfam" id="PF00096">
    <property type="entry name" value="zf-C2H2"/>
    <property type="match status" value="3"/>
</dbReference>
<dbReference type="PROSITE" id="PS00028">
    <property type="entry name" value="ZINC_FINGER_C2H2_1"/>
    <property type="match status" value="3"/>
</dbReference>
<dbReference type="InterPro" id="IPR036236">
    <property type="entry name" value="Znf_C2H2_sf"/>
</dbReference>
<evidence type="ECO:0000259" key="11">
    <source>
        <dbReference type="PROSITE" id="PS50157"/>
    </source>
</evidence>
<reference evidence="12 13" key="1">
    <citation type="submission" date="2020-06" db="EMBL/GenBank/DDBJ databases">
        <authorList>
            <person name="Li R."/>
            <person name="Bekaert M."/>
        </authorList>
    </citation>
    <scope>NUCLEOTIDE SEQUENCE [LARGE SCALE GENOMIC DNA]</scope>
    <source>
        <strain evidence="13">wild</strain>
    </source>
</reference>
<feature type="compositionally biased region" description="Basic and acidic residues" evidence="10">
    <location>
        <begin position="391"/>
        <end position="400"/>
    </location>
</feature>
<evidence type="ECO:0000256" key="1">
    <source>
        <dbReference type="ARBA" id="ARBA00004123"/>
    </source>
</evidence>
<proteinExistence type="predicted"/>
<dbReference type="PROSITE" id="PS50157">
    <property type="entry name" value="ZINC_FINGER_C2H2_2"/>
    <property type="match status" value="4"/>
</dbReference>
<evidence type="ECO:0000256" key="4">
    <source>
        <dbReference type="ARBA" id="ARBA00022771"/>
    </source>
</evidence>
<evidence type="ECO:0000256" key="5">
    <source>
        <dbReference type="ARBA" id="ARBA00022833"/>
    </source>
</evidence>
<evidence type="ECO:0000256" key="7">
    <source>
        <dbReference type="ARBA" id="ARBA00023163"/>
    </source>
</evidence>
<comment type="subcellular location">
    <subcellularLocation>
        <location evidence="1">Nucleus</location>
    </subcellularLocation>
</comment>
<dbReference type="GO" id="GO:0008270">
    <property type="term" value="F:zinc ion binding"/>
    <property type="evidence" value="ECO:0007669"/>
    <property type="project" value="UniProtKB-KW"/>
</dbReference>
<protein>
    <recommendedName>
        <fullName evidence="11">C2H2-type domain-containing protein</fullName>
    </recommendedName>
</protein>
<feature type="region of interest" description="Disordered" evidence="10">
    <location>
        <begin position="82"/>
        <end position="103"/>
    </location>
</feature>
<keyword evidence="4 9" id="KW-0863">Zinc-finger</keyword>
<feature type="domain" description="C2H2-type" evidence="11">
    <location>
        <begin position="315"/>
        <end position="343"/>
    </location>
</feature>
<name>A0A6J8EVQ5_MYTCO</name>
<dbReference type="Proteomes" id="UP000507470">
    <property type="component" value="Unassembled WGS sequence"/>
</dbReference>
<evidence type="ECO:0000256" key="6">
    <source>
        <dbReference type="ARBA" id="ARBA00023015"/>
    </source>
</evidence>
<evidence type="ECO:0000256" key="2">
    <source>
        <dbReference type="ARBA" id="ARBA00022723"/>
    </source>
</evidence>
<evidence type="ECO:0000313" key="13">
    <source>
        <dbReference type="Proteomes" id="UP000507470"/>
    </source>
</evidence>
<accession>A0A6J8EVQ5</accession>
<keyword evidence="7" id="KW-0804">Transcription</keyword>
<keyword evidence="3" id="KW-0677">Repeat</keyword>
<keyword evidence="8" id="KW-0539">Nucleus</keyword>
<dbReference type="SUPFAM" id="SSF57667">
    <property type="entry name" value="beta-beta-alpha zinc fingers"/>
    <property type="match status" value="2"/>
</dbReference>
<feature type="compositionally biased region" description="Basic and acidic residues" evidence="10">
    <location>
        <begin position="364"/>
        <end position="381"/>
    </location>
</feature>
<dbReference type="GO" id="GO:0005634">
    <property type="term" value="C:nucleus"/>
    <property type="evidence" value="ECO:0007669"/>
    <property type="project" value="UniProtKB-SubCell"/>
</dbReference>
<gene>
    <name evidence="12" type="ORF">MCOR_56557</name>
</gene>
<dbReference type="InterPro" id="IPR013087">
    <property type="entry name" value="Znf_C2H2_type"/>
</dbReference>
<feature type="compositionally biased region" description="Basic and acidic residues" evidence="10">
    <location>
        <begin position="409"/>
        <end position="425"/>
    </location>
</feature>
<dbReference type="SMART" id="SM00355">
    <property type="entry name" value="ZnF_C2H2"/>
    <property type="match status" value="4"/>
</dbReference>
<feature type="compositionally biased region" description="Polar residues" evidence="10">
    <location>
        <begin position="82"/>
        <end position="94"/>
    </location>
</feature>